<dbReference type="Pfam" id="PF04304">
    <property type="entry name" value="DUF454"/>
    <property type="match status" value="1"/>
</dbReference>
<dbReference type="PANTHER" id="PTHR35813:SF1">
    <property type="entry name" value="INNER MEMBRANE PROTEIN YBAN"/>
    <property type="match status" value="1"/>
</dbReference>
<evidence type="ECO:0000313" key="3">
    <source>
        <dbReference type="EMBL" id="SFQ19539.1"/>
    </source>
</evidence>
<keyword evidence="1 2" id="KW-0472">Membrane</keyword>
<dbReference type="STRING" id="1121869.SAMN03084138_04326"/>
<keyword evidence="1" id="KW-1003">Cell membrane</keyword>
<protein>
    <recommendedName>
        <fullName evidence="1">Inner membrane protein</fullName>
    </recommendedName>
</protein>
<name>A0A1I5WIP2_9GAMM</name>
<sequence>MGSSLKRLILVALGWLCVVLGVIGIFLPLLPTTPFILLASACFMRGSPTIANWLHQHPKFGPILYQWHHHRAIDRRVKRRANVCIVLSFTFSIFVVPETWQKIMLISMATVLLIWFNRLPEVEAVAHTPENT</sequence>
<dbReference type="Proteomes" id="UP000182692">
    <property type="component" value="Unassembled WGS sequence"/>
</dbReference>
<accession>A0A1I5WIP2</accession>
<reference evidence="3 4" key="1">
    <citation type="submission" date="2016-10" db="EMBL/GenBank/DDBJ databases">
        <authorList>
            <person name="de Groot N.N."/>
        </authorList>
    </citation>
    <scope>NUCLEOTIDE SEQUENCE [LARGE SCALE GENOMIC DNA]</scope>
    <source>
        <strain evidence="3 4">DSM 15893</strain>
    </source>
</reference>
<keyword evidence="2" id="KW-1133">Transmembrane helix</keyword>
<comment type="subcellular location">
    <subcellularLocation>
        <location evidence="1">Cell inner membrane</location>
        <topology evidence="1">Multi-pass membrane protein</topology>
    </subcellularLocation>
</comment>
<evidence type="ECO:0000256" key="2">
    <source>
        <dbReference type="SAM" id="Phobius"/>
    </source>
</evidence>
<organism evidence="3 4">
    <name type="scientific">Enterovibrio norvegicus DSM 15893</name>
    <dbReference type="NCBI Taxonomy" id="1121869"/>
    <lineage>
        <taxon>Bacteria</taxon>
        <taxon>Pseudomonadati</taxon>
        <taxon>Pseudomonadota</taxon>
        <taxon>Gammaproteobacteria</taxon>
        <taxon>Vibrionales</taxon>
        <taxon>Vibrionaceae</taxon>
        <taxon>Enterovibrio</taxon>
    </lineage>
</organism>
<evidence type="ECO:0000313" key="4">
    <source>
        <dbReference type="Proteomes" id="UP000182692"/>
    </source>
</evidence>
<dbReference type="PIRSF" id="PIRSF016789">
    <property type="entry name" value="DUF454"/>
    <property type="match status" value="1"/>
</dbReference>
<feature type="transmembrane region" description="Helical" evidence="2">
    <location>
        <begin position="7"/>
        <end position="29"/>
    </location>
</feature>
<dbReference type="RefSeq" id="WP_050999820.1">
    <property type="nucleotide sequence ID" value="NZ_FOWR01000049.1"/>
</dbReference>
<keyword evidence="2" id="KW-0812">Transmembrane</keyword>
<dbReference type="GeneID" id="35873159"/>
<proteinExistence type="predicted"/>
<dbReference type="GO" id="GO:0005886">
    <property type="term" value="C:plasma membrane"/>
    <property type="evidence" value="ECO:0007669"/>
    <property type="project" value="UniProtKB-SubCell"/>
</dbReference>
<dbReference type="AlphaFoldDB" id="A0A1I5WIP2"/>
<evidence type="ECO:0000256" key="1">
    <source>
        <dbReference type="PIRNR" id="PIRNR016789"/>
    </source>
</evidence>
<dbReference type="PANTHER" id="PTHR35813">
    <property type="entry name" value="INNER MEMBRANE PROTEIN YBAN"/>
    <property type="match status" value="1"/>
</dbReference>
<dbReference type="OrthoDB" id="9816293at2"/>
<keyword evidence="1" id="KW-0997">Cell inner membrane</keyword>
<dbReference type="InterPro" id="IPR007401">
    <property type="entry name" value="DUF454"/>
</dbReference>
<gene>
    <name evidence="3" type="ORF">SAMN03084138_04326</name>
</gene>
<dbReference type="EMBL" id="FOWR01000049">
    <property type="protein sequence ID" value="SFQ19539.1"/>
    <property type="molecule type" value="Genomic_DNA"/>
</dbReference>